<dbReference type="EMBL" id="SHKL01000001">
    <property type="protein sequence ID" value="RZT87573.1"/>
    <property type="molecule type" value="Genomic_DNA"/>
</dbReference>
<dbReference type="InterPro" id="IPR010998">
    <property type="entry name" value="Integrase_recombinase_N"/>
</dbReference>
<keyword evidence="2" id="KW-0229">DNA integration</keyword>
<dbReference type="SUPFAM" id="SSF56349">
    <property type="entry name" value="DNA breaking-rejoining enzymes"/>
    <property type="match status" value="1"/>
</dbReference>
<dbReference type="PANTHER" id="PTHR30629">
    <property type="entry name" value="PROPHAGE INTEGRASE"/>
    <property type="match status" value="1"/>
</dbReference>
<reference evidence="6 7" key="1">
    <citation type="submission" date="2019-02" db="EMBL/GenBank/DDBJ databases">
        <title>Sequencing the genomes of 1000 actinobacteria strains.</title>
        <authorList>
            <person name="Klenk H.-P."/>
        </authorList>
    </citation>
    <scope>NUCLEOTIDE SEQUENCE [LARGE SCALE GENOMIC DNA]</scope>
    <source>
        <strain evidence="6 7">DSM 45779</strain>
    </source>
</reference>
<dbReference type="GO" id="GO:0003677">
    <property type="term" value="F:DNA binding"/>
    <property type="evidence" value="ECO:0007669"/>
    <property type="project" value="UniProtKB-KW"/>
</dbReference>
<proteinExistence type="inferred from homology"/>
<comment type="similarity">
    <text evidence="1">Belongs to the 'phage' integrase family.</text>
</comment>
<evidence type="ECO:0000256" key="4">
    <source>
        <dbReference type="ARBA" id="ARBA00023172"/>
    </source>
</evidence>
<protein>
    <submittedName>
        <fullName evidence="6">Site-specific recombinase XerD</fullName>
    </submittedName>
</protein>
<keyword evidence="7" id="KW-1185">Reference proteome</keyword>
<dbReference type="InterPro" id="IPR011010">
    <property type="entry name" value="DNA_brk_join_enz"/>
</dbReference>
<keyword evidence="4" id="KW-0233">DNA recombination</keyword>
<dbReference type="GO" id="GO:0015074">
    <property type="term" value="P:DNA integration"/>
    <property type="evidence" value="ECO:0007669"/>
    <property type="project" value="UniProtKB-KW"/>
</dbReference>
<dbReference type="InterPro" id="IPR050808">
    <property type="entry name" value="Phage_Integrase"/>
</dbReference>
<dbReference type="Proteomes" id="UP000291591">
    <property type="component" value="Unassembled WGS sequence"/>
</dbReference>
<feature type="domain" description="Tyr recombinase" evidence="5">
    <location>
        <begin position="180"/>
        <end position="375"/>
    </location>
</feature>
<dbReference type="Pfam" id="PF00589">
    <property type="entry name" value="Phage_integrase"/>
    <property type="match status" value="1"/>
</dbReference>
<keyword evidence="3" id="KW-0238">DNA-binding</keyword>
<dbReference type="CDD" id="cd01189">
    <property type="entry name" value="INT_ICEBs1_C_like"/>
    <property type="match status" value="1"/>
</dbReference>
<comment type="caution">
    <text evidence="6">The sequence shown here is derived from an EMBL/GenBank/DDBJ whole genome shotgun (WGS) entry which is preliminary data.</text>
</comment>
<accession>A0A4Q7V4B9</accession>
<dbReference type="OrthoDB" id="4326943at2"/>
<organism evidence="6 7">
    <name type="scientific">Pseudonocardia sediminis</name>
    <dbReference type="NCBI Taxonomy" id="1397368"/>
    <lineage>
        <taxon>Bacteria</taxon>
        <taxon>Bacillati</taxon>
        <taxon>Actinomycetota</taxon>
        <taxon>Actinomycetes</taxon>
        <taxon>Pseudonocardiales</taxon>
        <taxon>Pseudonocardiaceae</taxon>
        <taxon>Pseudonocardia</taxon>
    </lineage>
</organism>
<sequence>MGRPPLPAGSHGNIRTKKIGTTWVAATYVRDGDGRRREIRREAKSKSAAGLKLQAALENRAGFSTSAIDRNAKLELVATAWLEHCARQVEAGDMAPNTARLYTSIWNSHVKEAVGQLRVHEATVPRLDAFIVSMRTHQGPALTKTARTVLNGILGYAVRHGAMTANPMREVSRISGGTKREPRAMTAKERREWLFAIDRDEKAIDEDVPDLTRWMLSTGVRMGECLAIRFEDVNLLEREVTISHGITRVKGRGLLRGPVKTRSSVRTIGLTDSLVTMVEERLVLYGEGPLFPNTKGGHRDPSNTSRCIREARERAGIDWVTSHVFRKTVATVMDQANVTTRVVSDQLGHSRISMTQDVYMARRAPASEALRALEDAERGSND</sequence>
<dbReference type="AlphaFoldDB" id="A0A4Q7V4B9"/>
<evidence type="ECO:0000256" key="3">
    <source>
        <dbReference type="ARBA" id="ARBA00023125"/>
    </source>
</evidence>
<evidence type="ECO:0000259" key="5">
    <source>
        <dbReference type="PROSITE" id="PS51898"/>
    </source>
</evidence>
<evidence type="ECO:0000256" key="1">
    <source>
        <dbReference type="ARBA" id="ARBA00008857"/>
    </source>
</evidence>
<dbReference type="Gene3D" id="1.10.443.10">
    <property type="entry name" value="Intergrase catalytic core"/>
    <property type="match status" value="1"/>
</dbReference>
<dbReference type="PANTHER" id="PTHR30629:SF2">
    <property type="entry name" value="PROPHAGE INTEGRASE INTS-RELATED"/>
    <property type="match status" value="1"/>
</dbReference>
<dbReference type="InterPro" id="IPR002104">
    <property type="entry name" value="Integrase_catalytic"/>
</dbReference>
<dbReference type="PROSITE" id="PS51898">
    <property type="entry name" value="TYR_RECOMBINASE"/>
    <property type="match status" value="1"/>
</dbReference>
<name>A0A4Q7V4B9_PSEST</name>
<evidence type="ECO:0000313" key="6">
    <source>
        <dbReference type="EMBL" id="RZT87573.1"/>
    </source>
</evidence>
<dbReference type="GO" id="GO:0006310">
    <property type="term" value="P:DNA recombination"/>
    <property type="evidence" value="ECO:0007669"/>
    <property type="project" value="UniProtKB-KW"/>
</dbReference>
<dbReference type="InterPro" id="IPR013762">
    <property type="entry name" value="Integrase-like_cat_sf"/>
</dbReference>
<dbReference type="Gene3D" id="1.10.150.130">
    <property type="match status" value="1"/>
</dbReference>
<dbReference type="RefSeq" id="WP_130291704.1">
    <property type="nucleotide sequence ID" value="NZ_SHKL01000001.1"/>
</dbReference>
<evidence type="ECO:0000313" key="7">
    <source>
        <dbReference type="Proteomes" id="UP000291591"/>
    </source>
</evidence>
<evidence type="ECO:0000256" key="2">
    <source>
        <dbReference type="ARBA" id="ARBA00022908"/>
    </source>
</evidence>
<gene>
    <name evidence="6" type="ORF">EV383_4498</name>
</gene>